<proteinExistence type="predicted"/>
<accession>A0ABD6ER72</accession>
<name>A0ABD6ER72_9BILA</name>
<evidence type="ECO:0000259" key="13">
    <source>
        <dbReference type="PROSITE" id="PS50939"/>
    </source>
</evidence>
<dbReference type="GO" id="GO:0140571">
    <property type="term" value="F:transmembrane ascorbate ferrireductase activity"/>
    <property type="evidence" value="ECO:0007669"/>
    <property type="project" value="UniProtKB-EC"/>
</dbReference>
<comment type="cofactor">
    <cofactor evidence="1">
        <name>heme b</name>
        <dbReference type="ChEBI" id="CHEBI:60344"/>
    </cofactor>
</comment>
<keyword evidence="4" id="KW-0349">Heme</keyword>
<comment type="caution">
    <text evidence="14">The sequence shown here is derived from an EMBL/GenBank/DDBJ whole genome shotgun (WGS) entry which is preliminary data.</text>
</comment>
<evidence type="ECO:0000256" key="3">
    <source>
        <dbReference type="ARBA" id="ARBA00022448"/>
    </source>
</evidence>
<evidence type="ECO:0000256" key="10">
    <source>
        <dbReference type="ARBA" id="ARBA00023136"/>
    </source>
</evidence>
<evidence type="ECO:0000256" key="12">
    <source>
        <dbReference type="SAM" id="Phobius"/>
    </source>
</evidence>
<dbReference type="Pfam" id="PF03188">
    <property type="entry name" value="Cytochrom_B561"/>
    <property type="match status" value="1"/>
</dbReference>
<feature type="transmembrane region" description="Helical" evidence="12">
    <location>
        <begin position="217"/>
        <end position="238"/>
    </location>
</feature>
<organism evidence="14 15">
    <name type="scientific">Gnathostoma spinigerum</name>
    <dbReference type="NCBI Taxonomy" id="75299"/>
    <lineage>
        <taxon>Eukaryota</taxon>
        <taxon>Metazoa</taxon>
        <taxon>Ecdysozoa</taxon>
        <taxon>Nematoda</taxon>
        <taxon>Chromadorea</taxon>
        <taxon>Rhabditida</taxon>
        <taxon>Spirurina</taxon>
        <taxon>Gnathostomatomorpha</taxon>
        <taxon>Gnathostomatoidea</taxon>
        <taxon>Gnathostomatidae</taxon>
        <taxon>Gnathostoma</taxon>
    </lineage>
</organism>
<evidence type="ECO:0000313" key="14">
    <source>
        <dbReference type="EMBL" id="MFH4979057.1"/>
    </source>
</evidence>
<evidence type="ECO:0000256" key="4">
    <source>
        <dbReference type="ARBA" id="ARBA00022617"/>
    </source>
</evidence>
<dbReference type="AlphaFoldDB" id="A0ABD6ER72"/>
<sequence length="241" mass="27171">MFAWMLCVTVTISAARYLKQFWPKTTPAGLRIWFHIHRNVNIFAIVLMLLGLAFIFLGKGIVWKGPWFGKPAAKNLSAGAWHSLFGAISLFLAFIQPFVSLTRGSPQSKNRPIFNWTHRIIGLTGLLLAVITVLITVIKFKVWSSRYWAIFLFTFYLLVLVAFVALAELLKYKKQRESLPPAIAMGTKTSYQSDEPLQEAEHHLVTQDDSLTLKLSVIALILALVFTIGLSIDILVSWPPK</sequence>
<keyword evidence="15" id="KW-1185">Reference proteome</keyword>
<keyword evidence="8 12" id="KW-1133">Transmembrane helix</keyword>
<protein>
    <recommendedName>
        <fullName evidence="11">ascorbate ferrireductase (transmembrane)</fullName>
        <ecNumber evidence="11">7.2.1.3</ecNumber>
    </recommendedName>
</protein>
<dbReference type="Gene3D" id="1.20.120.1770">
    <property type="match status" value="1"/>
</dbReference>
<dbReference type="InterPro" id="IPR006593">
    <property type="entry name" value="Cyt_b561/ferric_Rdtase_TM"/>
</dbReference>
<keyword evidence="5 12" id="KW-0812">Transmembrane</keyword>
<comment type="subcellular location">
    <subcellularLocation>
        <location evidence="2">Membrane</location>
        <topology evidence="2">Multi-pass membrane protein</topology>
    </subcellularLocation>
</comment>
<dbReference type="EMBL" id="JBGFUD010003794">
    <property type="protein sequence ID" value="MFH4979057.1"/>
    <property type="molecule type" value="Genomic_DNA"/>
</dbReference>
<dbReference type="Proteomes" id="UP001608902">
    <property type="component" value="Unassembled WGS sequence"/>
</dbReference>
<evidence type="ECO:0000256" key="7">
    <source>
        <dbReference type="ARBA" id="ARBA00022982"/>
    </source>
</evidence>
<evidence type="ECO:0000256" key="2">
    <source>
        <dbReference type="ARBA" id="ARBA00004141"/>
    </source>
</evidence>
<dbReference type="PROSITE" id="PS50939">
    <property type="entry name" value="CYTOCHROME_B561"/>
    <property type="match status" value="1"/>
</dbReference>
<evidence type="ECO:0000256" key="8">
    <source>
        <dbReference type="ARBA" id="ARBA00022989"/>
    </source>
</evidence>
<dbReference type="CDD" id="cd08760">
    <property type="entry name" value="Cyt_b561_FRRS1_like"/>
    <property type="match status" value="1"/>
</dbReference>
<feature type="transmembrane region" description="Helical" evidence="12">
    <location>
        <begin position="40"/>
        <end position="58"/>
    </location>
</feature>
<keyword evidence="6" id="KW-0479">Metal-binding</keyword>
<keyword evidence="7" id="KW-0249">Electron transport</keyword>
<evidence type="ECO:0000256" key="5">
    <source>
        <dbReference type="ARBA" id="ARBA00022692"/>
    </source>
</evidence>
<gene>
    <name evidence="14" type="ORF">AB6A40_005766</name>
</gene>
<evidence type="ECO:0000313" key="15">
    <source>
        <dbReference type="Proteomes" id="UP001608902"/>
    </source>
</evidence>
<dbReference type="EC" id="7.2.1.3" evidence="11"/>
<reference evidence="14 15" key="1">
    <citation type="submission" date="2024-08" db="EMBL/GenBank/DDBJ databases">
        <title>Gnathostoma spinigerum genome.</title>
        <authorList>
            <person name="Gonzalez-Bertolin B."/>
            <person name="Monzon S."/>
            <person name="Zaballos A."/>
            <person name="Jimenez P."/>
            <person name="Dekumyoy P."/>
            <person name="Varona S."/>
            <person name="Cuesta I."/>
            <person name="Sumanam S."/>
            <person name="Adisakwattana P."/>
            <person name="Gasser R.B."/>
            <person name="Hernandez-Gonzalez A."/>
            <person name="Young N.D."/>
            <person name="Perteguer M.J."/>
        </authorList>
    </citation>
    <scope>NUCLEOTIDE SEQUENCE [LARGE SCALE GENOMIC DNA]</scope>
    <source>
        <strain evidence="14">AL3</strain>
        <tissue evidence="14">Liver</tissue>
    </source>
</reference>
<keyword evidence="10 12" id="KW-0472">Membrane</keyword>
<feature type="domain" description="Cytochrome b561" evidence="13">
    <location>
        <begin position="1"/>
        <end position="172"/>
    </location>
</feature>
<dbReference type="InterPro" id="IPR045150">
    <property type="entry name" value="CYB561D1/2"/>
</dbReference>
<evidence type="ECO:0000256" key="11">
    <source>
        <dbReference type="ARBA" id="ARBA00024225"/>
    </source>
</evidence>
<dbReference type="GO" id="GO:0016020">
    <property type="term" value="C:membrane"/>
    <property type="evidence" value="ECO:0007669"/>
    <property type="project" value="UniProtKB-SubCell"/>
</dbReference>
<keyword evidence="9" id="KW-0408">Iron</keyword>
<dbReference type="GO" id="GO:0046872">
    <property type="term" value="F:metal ion binding"/>
    <property type="evidence" value="ECO:0007669"/>
    <property type="project" value="UniProtKB-KW"/>
</dbReference>
<evidence type="ECO:0000256" key="9">
    <source>
        <dbReference type="ARBA" id="ARBA00023004"/>
    </source>
</evidence>
<dbReference type="SMART" id="SM00665">
    <property type="entry name" value="B561"/>
    <property type="match status" value="1"/>
</dbReference>
<evidence type="ECO:0000256" key="6">
    <source>
        <dbReference type="ARBA" id="ARBA00022723"/>
    </source>
</evidence>
<keyword evidence="3" id="KW-0813">Transport</keyword>
<feature type="transmembrane region" description="Helical" evidence="12">
    <location>
        <begin position="78"/>
        <end position="99"/>
    </location>
</feature>
<feature type="transmembrane region" description="Helical" evidence="12">
    <location>
        <begin position="120"/>
        <end position="140"/>
    </location>
</feature>
<evidence type="ECO:0000256" key="1">
    <source>
        <dbReference type="ARBA" id="ARBA00001970"/>
    </source>
</evidence>
<feature type="transmembrane region" description="Helical" evidence="12">
    <location>
        <begin position="146"/>
        <end position="170"/>
    </location>
</feature>
<dbReference type="PANTHER" id="PTHR15422">
    <property type="entry name" value="OS05G0565100 PROTEIN"/>
    <property type="match status" value="1"/>
</dbReference>
<dbReference type="PANTHER" id="PTHR15422:SF24">
    <property type="entry name" value="DOMON RELATED DOMAIN-CONTAINING PROTEIN"/>
    <property type="match status" value="1"/>
</dbReference>